<feature type="non-terminal residue" evidence="8">
    <location>
        <position position="914"/>
    </location>
</feature>
<dbReference type="Gene3D" id="1.10.10.10">
    <property type="entry name" value="Winged helix-like DNA-binding domain superfamily/Winged helix DNA-binding domain"/>
    <property type="match status" value="1"/>
</dbReference>
<dbReference type="FunFam" id="3.40.50.300:FF:001091">
    <property type="entry name" value="Probable disease resistance protein At1g61300"/>
    <property type="match status" value="1"/>
</dbReference>
<dbReference type="AlphaFoldDB" id="R0GCV3"/>
<dbReference type="Gene3D" id="3.80.10.10">
    <property type="entry name" value="Ribonuclease Inhibitor"/>
    <property type="match status" value="1"/>
</dbReference>
<dbReference type="KEGG" id="crb:17896642"/>
<dbReference type="Pfam" id="PF00931">
    <property type="entry name" value="NB-ARC"/>
    <property type="match status" value="1"/>
</dbReference>
<dbReference type="InterPro" id="IPR002182">
    <property type="entry name" value="NB-ARC"/>
</dbReference>
<evidence type="ECO:0000259" key="7">
    <source>
        <dbReference type="Pfam" id="PF23598"/>
    </source>
</evidence>
<accession>R0GCV3</accession>
<dbReference type="GO" id="GO:0043531">
    <property type="term" value="F:ADP binding"/>
    <property type="evidence" value="ECO:0007669"/>
    <property type="project" value="InterPro"/>
</dbReference>
<dbReference type="InterPro" id="IPR038005">
    <property type="entry name" value="RX-like_CC"/>
</dbReference>
<dbReference type="EMBL" id="KB870806">
    <property type="protein sequence ID" value="EOA33597.1"/>
    <property type="molecule type" value="Genomic_DNA"/>
</dbReference>
<evidence type="ECO:0008006" key="10">
    <source>
        <dbReference type="Google" id="ProtNLM"/>
    </source>
</evidence>
<evidence type="ECO:0000259" key="5">
    <source>
        <dbReference type="Pfam" id="PF18052"/>
    </source>
</evidence>
<dbReference type="InterPro" id="IPR041118">
    <property type="entry name" value="Rx_N"/>
</dbReference>
<dbReference type="InterPro" id="IPR027417">
    <property type="entry name" value="P-loop_NTPase"/>
</dbReference>
<evidence type="ECO:0000313" key="8">
    <source>
        <dbReference type="EMBL" id="EOA33597.1"/>
    </source>
</evidence>
<feature type="domain" description="Disease resistance N-terminal" evidence="5">
    <location>
        <begin position="6"/>
        <end position="92"/>
    </location>
</feature>
<dbReference type="OrthoDB" id="598235at2759"/>
<dbReference type="FunFam" id="1.10.10.10:FF:000322">
    <property type="entry name" value="Probable disease resistance protein At1g63360"/>
    <property type="match status" value="1"/>
</dbReference>
<reference evidence="9" key="1">
    <citation type="journal article" date="2013" name="Nat. Genet.">
        <title>The Capsella rubella genome and the genomic consequences of rapid mating system evolution.</title>
        <authorList>
            <person name="Slotte T."/>
            <person name="Hazzouri K.M."/>
            <person name="Agren J.A."/>
            <person name="Koenig D."/>
            <person name="Maumus F."/>
            <person name="Guo Y.L."/>
            <person name="Steige K."/>
            <person name="Platts A.E."/>
            <person name="Escobar J.S."/>
            <person name="Newman L.K."/>
            <person name="Wang W."/>
            <person name="Mandakova T."/>
            <person name="Vello E."/>
            <person name="Smith L.M."/>
            <person name="Henz S.R."/>
            <person name="Steffen J."/>
            <person name="Takuno S."/>
            <person name="Brandvain Y."/>
            <person name="Coop G."/>
            <person name="Andolfatto P."/>
            <person name="Hu T.T."/>
            <person name="Blanchette M."/>
            <person name="Clark R.M."/>
            <person name="Quesneville H."/>
            <person name="Nordborg M."/>
            <person name="Gaut B.S."/>
            <person name="Lysak M.A."/>
            <person name="Jenkins J."/>
            <person name="Grimwood J."/>
            <person name="Chapman J."/>
            <person name="Prochnik S."/>
            <person name="Shu S."/>
            <person name="Rokhsar D."/>
            <person name="Schmutz J."/>
            <person name="Weigel D."/>
            <person name="Wright S.I."/>
        </authorList>
    </citation>
    <scope>NUCLEOTIDE SEQUENCE [LARGE SCALE GENOMIC DNA]</scope>
    <source>
        <strain evidence="9">cv. Monte Gargano</strain>
    </source>
</reference>
<dbReference type="InterPro" id="IPR032675">
    <property type="entry name" value="LRR_dom_sf"/>
</dbReference>
<feature type="domain" description="Disease resistance protein winged helix" evidence="6">
    <location>
        <begin position="431"/>
        <end position="503"/>
    </location>
</feature>
<dbReference type="Pfam" id="PF18052">
    <property type="entry name" value="Rx_N"/>
    <property type="match status" value="1"/>
</dbReference>
<sequence length="914" mass="105976">MAGELMSFGIQKLWDLLSQECERFQGVEDQVTQLKGDLNLLSSFVKDAYAKKHTGADREVVKKCVEDIKEIIYDGEDIIETFLLKQKLRETSGIRKSITRLACVIPDRRKITLDMEGISTRISKVIKEMKDFGVQQIIVQTSADGGYIPQRRRGIQTFPNDHESNFLGLEANVKTLVEYLVEKEDIQIVSVTGMGGLGKTTIARHVFNHEDVKHQFERLAWVCVSQEFSQKYVWQTILKNLTSKERKDEILKMDEAELQDELFQLLATSKSLIVFDDIWRIEDWDKIKQIFPPKKGWKVLLTSRNDRVAMHDATHVNFKPDVLTDQDSWTLFERKAMPRKDDSEYKIYEKLAKEMVKHCNGLPLAVKALSSLLFETGKIVHEWERLSTNIGYHNVVGRTTDDNNSIDRVLSLSFEELPSYLKHCFLYLAHFPEDYAISVSDLAYYWAAEGIPRPRNYNGANLRQVADGYIEELVKRNMVISERDAKTSRFETCQLHDVMRDLCLLKAEEDNFVHIVENSASAATFQSPWKSRRIVVHRLDDETYLWELEILNPKLRSLLIIRKVLLLSKWMASGMCFTRLQLMRVLDLSHVEFEGGKLPSSIGKLIHLRYLSLYRAKVSHLPSSIRNLKQLLYLNLAVNYHCLLYMPNILKEMRELAYLHLPLFMRFKTKLELGNLINLETLENLSTNDTARDSLNLQQMTRLETLSILFTGDDERMKTLSSSLSELRHLKNLTIKDYWIDSYEGRFVLECVHLKELELKIYMPSLFNEKHCPSQLTTISLSDCRLVEDPMPILEKLAHLEKVKLGERSFSGSRMVCSVSGFPQLHELEIKGLEEWEEWIVEEGSMPLLHSLKISYCPSLKQISVAGFPQLKDLYIGKLEEWEDWVLEEGSMPLLYSLEIFYCPKLKELPHGLR</sequence>
<evidence type="ECO:0000259" key="6">
    <source>
        <dbReference type="Pfam" id="PF23559"/>
    </source>
</evidence>
<name>R0GCV3_9BRAS</name>
<gene>
    <name evidence="8" type="ORF">CARUB_v10019748mg</name>
</gene>
<dbReference type="Proteomes" id="UP000029121">
    <property type="component" value="Unassembled WGS sequence"/>
</dbReference>
<dbReference type="InterPro" id="IPR036388">
    <property type="entry name" value="WH-like_DNA-bd_sf"/>
</dbReference>
<dbReference type="InterPro" id="IPR058922">
    <property type="entry name" value="WHD_DRP"/>
</dbReference>
<dbReference type="Gene3D" id="1.10.8.430">
    <property type="entry name" value="Helical domain of apoptotic protease-activating factors"/>
    <property type="match status" value="1"/>
</dbReference>
<evidence type="ECO:0000259" key="4">
    <source>
        <dbReference type="Pfam" id="PF00931"/>
    </source>
</evidence>
<dbReference type="PANTHER" id="PTHR23155:SF1185">
    <property type="entry name" value="DISEASE RESISTANCE RPP8-LIKE PROTEIN 3-RELATED"/>
    <property type="match status" value="1"/>
</dbReference>
<evidence type="ECO:0000256" key="3">
    <source>
        <dbReference type="ARBA" id="ARBA00022821"/>
    </source>
</evidence>
<protein>
    <recommendedName>
        <fullName evidence="10">NB-ARC domain-containing protein</fullName>
    </recommendedName>
</protein>
<keyword evidence="3" id="KW-0611">Plant defense</keyword>
<dbReference type="SUPFAM" id="SSF52058">
    <property type="entry name" value="L domain-like"/>
    <property type="match status" value="1"/>
</dbReference>
<dbReference type="InterPro" id="IPR044974">
    <property type="entry name" value="Disease_R_plants"/>
</dbReference>
<dbReference type="Gene3D" id="3.40.50.300">
    <property type="entry name" value="P-loop containing nucleotide triphosphate hydrolases"/>
    <property type="match status" value="1"/>
</dbReference>
<keyword evidence="9" id="KW-1185">Reference proteome</keyword>
<evidence type="ECO:0000313" key="9">
    <source>
        <dbReference type="Proteomes" id="UP000029121"/>
    </source>
</evidence>
<feature type="domain" description="Disease resistance R13L4/SHOC-2-like LRR" evidence="7">
    <location>
        <begin position="575"/>
        <end position="856"/>
    </location>
</feature>
<dbReference type="Pfam" id="PF23559">
    <property type="entry name" value="WHD_DRP"/>
    <property type="match status" value="1"/>
</dbReference>
<dbReference type="SUPFAM" id="SSF52540">
    <property type="entry name" value="P-loop containing nucleoside triphosphate hydrolases"/>
    <property type="match status" value="1"/>
</dbReference>
<keyword evidence="1" id="KW-0677">Repeat</keyword>
<dbReference type="PRINTS" id="PR00364">
    <property type="entry name" value="DISEASERSIST"/>
</dbReference>
<dbReference type="Gene3D" id="1.20.5.4130">
    <property type="match status" value="1"/>
</dbReference>
<dbReference type="InterPro" id="IPR055414">
    <property type="entry name" value="LRR_R13L4/SHOC2-like"/>
</dbReference>
<keyword evidence="2" id="KW-0547">Nucleotide-binding</keyword>
<evidence type="ECO:0000256" key="1">
    <source>
        <dbReference type="ARBA" id="ARBA00022737"/>
    </source>
</evidence>
<dbReference type="Pfam" id="PF23598">
    <property type="entry name" value="LRR_14"/>
    <property type="match status" value="1"/>
</dbReference>
<dbReference type="PANTHER" id="PTHR23155">
    <property type="entry name" value="DISEASE RESISTANCE PROTEIN RP"/>
    <property type="match status" value="1"/>
</dbReference>
<feature type="domain" description="NB-ARC" evidence="4">
    <location>
        <begin position="170"/>
        <end position="341"/>
    </location>
</feature>
<organism evidence="8 9">
    <name type="scientific">Capsella rubella</name>
    <dbReference type="NCBI Taxonomy" id="81985"/>
    <lineage>
        <taxon>Eukaryota</taxon>
        <taxon>Viridiplantae</taxon>
        <taxon>Streptophyta</taxon>
        <taxon>Embryophyta</taxon>
        <taxon>Tracheophyta</taxon>
        <taxon>Spermatophyta</taxon>
        <taxon>Magnoliopsida</taxon>
        <taxon>eudicotyledons</taxon>
        <taxon>Gunneridae</taxon>
        <taxon>Pentapetalae</taxon>
        <taxon>rosids</taxon>
        <taxon>malvids</taxon>
        <taxon>Brassicales</taxon>
        <taxon>Brassicaceae</taxon>
        <taxon>Camelineae</taxon>
        <taxon>Capsella</taxon>
    </lineage>
</organism>
<dbReference type="InterPro" id="IPR042197">
    <property type="entry name" value="Apaf_helical"/>
</dbReference>
<proteinExistence type="predicted"/>
<dbReference type="GO" id="GO:0098542">
    <property type="term" value="P:defense response to other organism"/>
    <property type="evidence" value="ECO:0007669"/>
    <property type="project" value="TreeGrafter"/>
</dbReference>
<evidence type="ECO:0000256" key="2">
    <source>
        <dbReference type="ARBA" id="ARBA00022741"/>
    </source>
</evidence>
<dbReference type="CDD" id="cd14798">
    <property type="entry name" value="RX-CC_like"/>
    <property type="match status" value="1"/>
</dbReference>